<dbReference type="InParanoid" id="A0A067PUI7"/>
<dbReference type="EMBL" id="KL197727">
    <property type="protein sequence ID" value="KDQ54922.1"/>
    <property type="molecule type" value="Genomic_DNA"/>
</dbReference>
<proteinExistence type="predicted"/>
<evidence type="ECO:0000313" key="2">
    <source>
        <dbReference type="EMBL" id="KDQ54922.1"/>
    </source>
</evidence>
<gene>
    <name evidence="2" type="ORF">JAAARDRAFT_80108</name>
</gene>
<dbReference type="OrthoDB" id="421638at2759"/>
<accession>A0A067PUI7</accession>
<evidence type="ECO:0000256" key="1">
    <source>
        <dbReference type="SAM" id="Phobius"/>
    </source>
</evidence>
<name>A0A067PUI7_9AGAM</name>
<reference evidence="3" key="1">
    <citation type="journal article" date="2014" name="Proc. Natl. Acad. Sci. U.S.A.">
        <title>Extensive sampling of basidiomycete genomes demonstrates inadequacy of the white-rot/brown-rot paradigm for wood decay fungi.</title>
        <authorList>
            <person name="Riley R."/>
            <person name="Salamov A.A."/>
            <person name="Brown D.W."/>
            <person name="Nagy L.G."/>
            <person name="Floudas D."/>
            <person name="Held B.W."/>
            <person name="Levasseur A."/>
            <person name="Lombard V."/>
            <person name="Morin E."/>
            <person name="Otillar R."/>
            <person name="Lindquist E.A."/>
            <person name="Sun H."/>
            <person name="LaButti K.M."/>
            <person name="Schmutz J."/>
            <person name="Jabbour D."/>
            <person name="Luo H."/>
            <person name="Baker S.E."/>
            <person name="Pisabarro A.G."/>
            <person name="Walton J.D."/>
            <person name="Blanchette R.A."/>
            <person name="Henrissat B."/>
            <person name="Martin F."/>
            <person name="Cullen D."/>
            <person name="Hibbett D.S."/>
            <person name="Grigoriev I.V."/>
        </authorList>
    </citation>
    <scope>NUCLEOTIDE SEQUENCE [LARGE SCALE GENOMIC DNA]</scope>
    <source>
        <strain evidence="3">MUCL 33604</strain>
    </source>
</reference>
<keyword evidence="3" id="KW-1185">Reference proteome</keyword>
<dbReference type="HOGENOM" id="CLU_1482185_0_0_1"/>
<keyword evidence="1" id="KW-0812">Transmembrane</keyword>
<keyword evidence="1" id="KW-1133">Transmembrane helix</keyword>
<feature type="transmembrane region" description="Helical" evidence="1">
    <location>
        <begin position="126"/>
        <end position="149"/>
    </location>
</feature>
<dbReference type="InterPro" id="IPR013869">
    <property type="entry name" value="DUF1757"/>
</dbReference>
<dbReference type="Proteomes" id="UP000027265">
    <property type="component" value="Unassembled WGS sequence"/>
</dbReference>
<keyword evidence="1" id="KW-0472">Membrane</keyword>
<organism evidence="2 3">
    <name type="scientific">Jaapia argillacea MUCL 33604</name>
    <dbReference type="NCBI Taxonomy" id="933084"/>
    <lineage>
        <taxon>Eukaryota</taxon>
        <taxon>Fungi</taxon>
        <taxon>Dikarya</taxon>
        <taxon>Basidiomycota</taxon>
        <taxon>Agaricomycotina</taxon>
        <taxon>Agaricomycetes</taxon>
        <taxon>Agaricomycetidae</taxon>
        <taxon>Jaapiales</taxon>
        <taxon>Jaapiaceae</taxon>
        <taxon>Jaapia</taxon>
    </lineage>
</organism>
<dbReference type="Pfam" id="PF08560">
    <property type="entry name" value="DUF1757"/>
    <property type="match status" value="1"/>
</dbReference>
<feature type="transmembrane region" description="Helical" evidence="1">
    <location>
        <begin position="56"/>
        <end position="74"/>
    </location>
</feature>
<protein>
    <submittedName>
        <fullName evidence="2">Uncharacterized protein</fullName>
    </submittedName>
</protein>
<sequence>MSSSTDFDTTVDEDYWRVVSHTTFKLVQANSLVVPPVFAAILYFRKRLTLPRFLRATAVGTFVWGPPIGFFLGWGRLRNVADVGIQDRAYRLRENSSQNHVDQFASYGGAAGALAGGLLLAKYAPLLTSTAAGASFGIAAGILAHLAVVEKQEGPNKMIAEIQSSLPVKEALEEVKDTSPKS</sequence>
<dbReference type="AlphaFoldDB" id="A0A067PUI7"/>
<evidence type="ECO:0000313" key="3">
    <source>
        <dbReference type="Proteomes" id="UP000027265"/>
    </source>
</evidence>